<dbReference type="EMBL" id="FNUT01000002">
    <property type="protein sequence ID" value="SEF69197.1"/>
    <property type="molecule type" value="Genomic_DNA"/>
</dbReference>
<evidence type="ECO:0000313" key="4">
    <source>
        <dbReference type="Proteomes" id="UP000236731"/>
    </source>
</evidence>
<evidence type="ECO:0008006" key="5">
    <source>
        <dbReference type="Google" id="ProtNLM"/>
    </source>
</evidence>
<organism evidence="3 4">
    <name type="scientific">Sphingobacterium lactis</name>
    <dbReference type="NCBI Taxonomy" id="797291"/>
    <lineage>
        <taxon>Bacteria</taxon>
        <taxon>Pseudomonadati</taxon>
        <taxon>Bacteroidota</taxon>
        <taxon>Sphingobacteriia</taxon>
        <taxon>Sphingobacteriales</taxon>
        <taxon>Sphingobacteriaceae</taxon>
        <taxon>Sphingobacterium</taxon>
    </lineage>
</organism>
<evidence type="ECO:0000256" key="2">
    <source>
        <dbReference type="SAM" id="SignalP"/>
    </source>
</evidence>
<evidence type="ECO:0000313" key="3">
    <source>
        <dbReference type="EMBL" id="SEF69197.1"/>
    </source>
</evidence>
<dbReference type="AlphaFoldDB" id="A0A1H5U4I9"/>
<dbReference type="PROSITE" id="PS51257">
    <property type="entry name" value="PROKAR_LIPOPROTEIN"/>
    <property type="match status" value="1"/>
</dbReference>
<reference evidence="4" key="1">
    <citation type="submission" date="2016-10" db="EMBL/GenBank/DDBJ databases">
        <authorList>
            <person name="Varghese N."/>
            <person name="Submissions S."/>
        </authorList>
    </citation>
    <scope>NUCLEOTIDE SEQUENCE [LARGE SCALE GENOMIC DNA]</scope>
    <source>
        <strain evidence="4">DSM 22361</strain>
    </source>
</reference>
<dbReference type="OrthoDB" id="836646at2"/>
<name>A0A1H5U4I9_9SPHI</name>
<keyword evidence="2" id="KW-0732">Signal</keyword>
<feature type="signal peptide" evidence="2">
    <location>
        <begin position="1"/>
        <end position="23"/>
    </location>
</feature>
<feature type="chain" id="PRO_5009285726" description="Lipoprotein" evidence="2">
    <location>
        <begin position="24"/>
        <end position="318"/>
    </location>
</feature>
<gene>
    <name evidence="3" type="ORF">SAMN05421877_102157</name>
</gene>
<protein>
    <recommendedName>
        <fullName evidence="5">Lipoprotein</fullName>
    </recommendedName>
</protein>
<evidence type="ECO:0000256" key="1">
    <source>
        <dbReference type="SAM" id="Coils"/>
    </source>
</evidence>
<dbReference type="RefSeq" id="WP_103905184.1">
    <property type="nucleotide sequence ID" value="NZ_CP049246.1"/>
</dbReference>
<keyword evidence="4" id="KW-1185">Reference proteome</keyword>
<dbReference type="Proteomes" id="UP000236731">
    <property type="component" value="Unassembled WGS sequence"/>
</dbReference>
<keyword evidence="1" id="KW-0175">Coiled coil</keyword>
<accession>A0A1H5U4I9</accession>
<sequence length="318" mass="35795">MRKLLLLCSIVLLALGMTSCRSVKNLEIRDLLHHSNCNQQNVYSYTIDSLPIPLHDRQISPLVQNKLSYNNLNMANAIGILDLVTRFVELRQHPKPADDLAYRLEILELKQAIDHKINMSSLEISAISSEMDCEEERTSQVANYLVGKIRAKESKLTVAAIVVGALGAILTEGVIKDEGASHVVGISTGVAEATFGVMMLMNDQSTDFYHKRNALRDVWYGSPTSLNFPAAVWYYLNYADPQNGIDQSLREQIVKKWTSFGQITKESEEEMVALYFGEGGRYSSEQLENRADMYDQLESNINLMKQDLKALSLELEKL</sequence>
<feature type="coiled-coil region" evidence="1">
    <location>
        <begin position="287"/>
        <end position="314"/>
    </location>
</feature>
<proteinExistence type="predicted"/>